<dbReference type="EMBL" id="JAOPJF010000001">
    <property type="protein sequence ID" value="KAK1150170.1"/>
    <property type="molecule type" value="Genomic_DNA"/>
</dbReference>
<protein>
    <submittedName>
        <fullName evidence="1">Uncharacterized protein</fullName>
    </submittedName>
</protein>
<accession>A0ACC3BGV2</accession>
<dbReference type="Proteomes" id="UP001177260">
    <property type="component" value="Unassembled WGS sequence"/>
</dbReference>
<comment type="caution">
    <text evidence="1">The sequence shown here is derived from an EMBL/GenBank/DDBJ whole genome shotgun (WGS) entry which is preliminary data.</text>
</comment>
<evidence type="ECO:0000313" key="2">
    <source>
        <dbReference type="Proteomes" id="UP001177260"/>
    </source>
</evidence>
<keyword evidence="2" id="KW-1185">Reference proteome</keyword>
<reference evidence="1 2" key="1">
    <citation type="journal article" date="2023" name="ACS Omega">
        <title>Identification of the Neoaspergillic Acid Biosynthesis Gene Cluster by Establishing an In Vitro CRISPR-Ribonucleoprotein Genetic System in Aspergillus melleus.</title>
        <authorList>
            <person name="Yuan B."/>
            <person name="Grau M.F."/>
            <person name="Murata R.M."/>
            <person name="Torok T."/>
            <person name="Venkateswaran K."/>
            <person name="Stajich J.E."/>
            <person name="Wang C.C.C."/>
        </authorList>
    </citation>
    <scope>NUCLEOTIDE SEQUENCE [LARGE SCALE GENOMIC DNA]</scope>
    <source>
        <strain evidence="1 2">IMV 1140</strain>
    </source>
</reference>
<gene>
    <name evidence="1" type="ORF">N8T08_000069</name>
</gene>
<name>A0ACC3BGV2_9EURO</name>
<proteinExistence type="predicted"/>
<sequence>MLNRISRYHWNCAYWPFENRFYTQGDEFGYNNRLCFFLVDHGTAPNDDEVLVLCYEWTGEDFINLSKYMPELLASKEVQDELKEIPFTPGPYVPREKPPIRRVVRRRLREAQRIPDEELEYMQQHPEDMEWLERKVKPRFWANFLAQIEARPREKEEEERLTILSWRTDISSA</sequence>
<evidence type="ECO:0000313" key="1">
    <source>
        <dbReference type="EMBL" id="KAK1150170.1"/>
    </source>
</evidence>
<organism evidence="1 2">
    <name type="scientific">Aspergillus melleus</name>
    <dbReference type="NCBI Taxonomy" id="138277"/>
    <lineage>
        <taxon>Eukaryota</taxon>
        <taxon>Fungi</taxon>
        <taxon>Dikarya</taxon>
        <taxon>Ascomycota</taxon>
        <taxon>Pezizomycotina</taxon>
        <taxon>Eurotiomycetes</taxon>
        <taxon>Eurotiomycetidae</taxon>
        <taxon>Eurotiales</taxon>
        <taxon>Aspergillaceae</taxon>
        <taxon>Aspergillus</taxon>
        <taxon>Aspergillus subgen. Circumdati</taxon>
    </lineage>
</organism>